<organism evidence="2 3">
    <name type="scientific">Mycobacterium tuberculosis</name>
    <dbReference type="NCBI Taxonomy" id="1773"/>
    <lineage>
        <taxon>Bacteria</taxon>
        <taxon>Bacillati</taxon>
        <taxon>Actinomycetota</taxon>
        <taxon>Actinomycetes</taxon>
        <taxon>Mycobacteriales</taxon>
        <taxon>Mycobacteriaceae</taxon>
        <taxon>Mycobacterium</taxon>
        <taxon>Mycobacterium tuberculosis complex</taxon>
    </lineage>
</organism>
<feature type="region of interest" description="Disordered" evidence="1">
    <location>
        <begin position="79"/>
        <end position="98"/>
    </location>
</feature>
<proteinExistence type="predicted"/>
<feature type="region of interest" description="Disordered" evidence="1">
    <location>
        <begin position="1"/>
        <end position="48"/>
    </location>
</feature>
<dbReference type="EMBL" id="CSAE01000196">
    <property type="protein sequence ID" value="COV76346.1"/>
    <property type="molecule type" value="Genomic_DNA"/>
</dbReference>
<reference evidence="3" key="1">
    <citation type="submission" date="2015-03" db="EMBL/GenBank/DDBJ databases">
        <authorList>
            <consortium name="Pathogen Informatics"/>
        </authorList>
    </citation>
    <scope>NUCLEOTIDE SEQUENCE [LARGE SCALE GENOMIC DNA]</scope>
    <source>
        <strain evidence="3">K00500041</strain>
    </source>
</reference>
<dbReference type="AlphaFoldDB" id="A0A0U0R4J4"/>
<evidence type="ECO:0000313" key="3">
    <source>
        <dbReference type="Proteomes" id="UP000038802"/>
    </source>
</evidence>
<accession>A0A0U0R4J4</accession>
<evidence type="ECO:0000313" key="2">
    <source>
        <dbReference type="EMBL" id="COV76346.1"/>
    </source>
</evidence>
<gene>
    <name evidence="2" type="ORF">ERS007703_02010</name>
</gene>
<name>A0A0U0R4J4_MYCTX</name>
<dbReference type="Proteomes" id="UP000038802">
    <property type="component" value="Unassembled WGS sequence"/>
</dbReference>
<protein>
    <submittedName>
        <fullName evidence="2">Uncharacterized protein</fullName>
    </submittedName>
</protein>
<evidence type="ECO:0000256" key="1">
    <source>
        <dbReference type="SAM" id="MobiDB-lite"/>
    </source>
</evidence>
<sequence length="131" mass="13975">MIGLGALDQGRREQRFSGAKPEGGAVFGKHTNTTRRSAGVAHPPSVKDHSVAEQGPLLAFDQLTDRLLHLDRVLCGGPAPPAHQSSEMSIHRDSGDTECVTQDDIGGFAPHPGQRHQLVHGGRHLTAKPLN</sequence>